<reference evidence="1" key="1">
    <citation type="submission" date="2021-04" db="EMBL/GenBank/DDBJ databases">
        <authorList>
            <person name="Tunstrom K."/>
        </authorList>
    </citation>
    <scope>NUCLEOTIDE SEQUENCE</scope>
</reference>
<protein>
    <submittedName>
        <fullName evidence="1">(apollo) hypothetical protein</fullName>
    </submittedName>
</protein>
<evidence type="ECO:0000313" key="2">
    <source>
        <dbReference type="Proteomes" id="UP000691718"/>
    </source>
</evidence>
<proteinExistence type="predicted"/>
<dbReference type="Proteomes" id="UP000691718">
    <property type="component" value="Unassembled WGS sequence"/>
</dbReference>
<accession>A0A8S3YA09</accession>
<dbReference type="OrthoDB" id="6783748at2759"/>
<organism evidence="1 2">
    <name type="scientific">Parnassius apollo</name>
    <name type="common">Apollo butterfly</name>
    <name type="synonym">Papilio apollo</name>
    <dbReference type="NCBI Taxonomy" id="110799"/>
    <lineage>
        <taxon>Eukaryota</taxon>
        <taxon>Metazoa</taxon>
        <taxon>Ecdysozoa</taxon>
        <taxon>Arthropoda</taxon>
        <taxon>Hexapoda</taxon>
        <taxon>Insecta</taxon>
        <taxon>Pterygota</taxon>
        <taxon>Neoptera</taxon>
        <taxon>Endopterygota</taxon>
        <taxon>Lepidoptera</taxon>
        <taxon>Glossata</taxon>
        <taxon>Ditrysia</taxon>
        <taxon>Papilionoidea</taxon>
        <taxon>Papilionidae</taxon>
        <taxon>Parnassiinae</taxon>
        <taxon>Parnassini</taxon>
        <taxon>Parnassius</taxon>
        <taxon>Parnassius</taxon>
    </lineage>
</organism>
<keyword evidence="2" id="KW-1185">Reference proteome</keyword>
<gene>
    <name evidence="1" type="ORF">PAPOLLO_LOCUS25299</name>
</gene>
<evidence type="ECO:0000313" key="1">
    <source>
        <dbReference type="EMBL" id="CAG5052190.1"/>
    </source>
</evidence>
<name>A0A8S3YA09_PARAO</name>
<dbReference type="AlphaFoldDB" id="A0A8S3YA09"/>
<dbReference type="EMBL" id="CAJQZP010001514">
    <property type="protein sequence ID" value="CAG5052190.1"/>
    <property type="molecule type" value="Genomic_DNA"/>
</dbReference>
<sequence length="109" mass="12300">MTEPVRYPLLRMEDVLHAAKTTSDVTTLDLQSGYFRVDELSLHHKAPSGLRKCRWSSNSGTTFQRLIDLFKENLNVPARKHEVNDSSDAPLDLQGSKPVTILGYLDEDT</sequence>
<comment type="caution">
    <text evidence="1">The sequence shown here is derived from an EMBL/GenBank/DDBJ whole genome shotgun (WGS) entry which is preliminary data.</text>
</comment>